<evidence type="ECO:0000313" key="2">
    <source>
        <dbReference type="Proteomes" id="UP001732700"/>
    </source>
</evidence>
<dbReference type="EnsemblPlants" id="AVESA.00010b.r2.1DG0191860.1">
    <property type="protein sequence ID" value="AVESA.00010b.r2.1DG0191860.1.CDS"/>
    <property type="gene ID" value="AVESA.00010b.r2.1DG0191860"/>
</dbReference>
<name>A0ACD5U6X7_AVESA</name>
<keyword evidence="2" id="KW-1185">Reference proteome</keyword>
<reference evidence="1" key="2">
    <citation type="submission" date="2025-09" db="UniProtKB">
        <authorList>
            <consortium name="EnsemblPlants"/>
        </authorList>
    </citation>
    <scope>IDENTIFICATION</scope>
</reference>
<reference evidence="1" key="1">
    <citation type="submission" date="2021-05" db="EMBL/GenBank/DDBJ databases">
        <authorList>
            <person name="Scholz U."/>
            <person name="Mascher M."/>
            <person name="Fiebig A."/>
        </authorList>
    </citation>
    <scope>NUCLEOTIDE SEQUENCE [LARGE SCALE GENOMIC DNA]</scope>
</reference>
<accession>A0ACD5U6X7</accession>
<sequence length="512" mass="56749">MRKSVRSKPTTTPIFPLYILCSLYVRIPAVSSGRVIMNTMISHRGPLLALAAVAEFLALTCLAATAAASGHAADRIVRLPGQPAVDFDMYSGYVTVEESAGRSLFYLLQEAPAAAQPAPLVLWLNGGPGCSSIAYGASEELGAFRIRPRGAGLFLNEYRWNKVANILFLDSPAGVGFSYTNTTSDLYTSGDNRTAHDSYTFLTKWFEKFPHYKYRDFYIAGESYAGHYVPELSQLVHRRNKGIEKPIINFKGFMVGNGLIDDYHDYLGTFEFWWNHGLVSDDTYRLLNDSCLHDSFVHPSPACDAAFNVSTEEQGNIDMYSVYTPTCNDTPSSSSSSASRRRPKGRYPWMTGSYDPCTERYSTAYYNRRDVQTALHANVTGAINYTWATCSDTINTNWGDAPRSMLPIYKELIAAGLRIWVFSGDTDAVVPLTATRYSINALGLPTAVSWYPWYDVQEVGGWSQVYEGLTLVTVRGAGHEVPLHRPRQALVMFQQFLQGKPMPGQATNGTVA</sequence>
<evidence type="ECO:0000313" key="1">
    <source>
        <dbReference type="EnsemblPlants" id="AVESA.00010b.r2.1DG0191860.1.CDS"/>
    </source>
</evidence>
<organism evidence="1 2">
    <name type="scientific">Avena sativa</name>
    <name type="common">Oat</name>
    <dbReference type="NCBI Taxonomy" id="4498"/>
    <lineage>
        <taxon>Eukaryota</taxon>
        <taxon>Viridiplantae</taxon>
        <taxon>Streptophyta</taxon>
        <taxon>Embryophyta</taxon>
        <taxon>Tracheophyta</taxon>
        <taxon>Spermatophyta</taxon>
        <taxon>Magnoliopsida</taxon>
        <taxon>Liliopsida</taxon>
        <taxon>Poales</taxon>
        <taxon>Poaceae</taxon>
        <taxon>BOP clade</taxon>
        <taxon>Pooideae</taxon>
        <taxon>Poodae</taxon>
        <taxon>Poeae</taxon>
        <taxon>Poeae Chloroplast Group 1 (Aveneae type)</taxon>
        <taxon>Aveninae</taxon>
        <taxon>Avena</taxon>
    </lineage>
</organism>
<protein>
    <submittedName>
        <fullName evidence="1">Uncharacterized protein</fullName>
    </submittedName>
</protein>
<dbReference type="Proteomes" id="UP001732700">
    <property type="component" value="Chromosome 1D"/>
</dbReference>
<proteinExistence type="predicted"/>